<reference evidence="4" key="1">
    <citation type="submission" date="2017-11" db="EMBL/GenBank/DDBJ databases">
        <title>The sensing device of the deep-sea amphipod.</title>
        <authorList>
            <person name="Kobayashi H."/>
            <person name="Nagahama T."/>
            <person name="Arai W."/>
            <person name="Sasagawa Y."/>
            <person name="Umeda M."/>
            <person name="Hayashi T."/>
            <person name="Nikaido I."/>
            <person name="Watanabe H."/>
            <person name="Oguri K."/>
            <person name="Kitazato H."/>
            <person name="Fujioka K."/>
            <person name="Kido Y."/>
            <person name="Takami H."/>
        </authorList>
    </citation>
    <scope>NUCLEOTIDE SEQUENCE</scope>
    <source>
        <tissue evidence="4">Whole body</tissue>
    </source>
</reference>
<feature type="region of interest" description="Disordered" evidence="1">
    <location>
        <begin position="1841"/>
        <end position="1868"/>
    </location>
</feature>
<dbReference type="EMBL" id="IACT01007134">
    <property type="protein sequence ID" value="LAC26253.1"/>
    <property type="molecule type" value="mRNA"/>
</dbReference>
<feature type="compositionally biased region" description="Polar residues" evidence="1">
    <location>
        <begin position="103"/>
        <end position="113"/>
    </location>
</feature>
<feature type="signal peptide" evidence="3">
    <location>
        <begin position="1"/>
        <end position="19"/>
    </location>
</feature>
<feature type="compositionally biased region" description="Basic residues" evidence="1">
    <location>
        <begin position="1683"/>
        <end position="1692"/>
    </location>
</feature>
<feature type="compositionally biased region" description="Basic and acidic residues" evidence="1">
    <location>
        <begin position="806"/>
        <end position="834"/>
    </location>
</feature>
<name>A0A6A7G880_9CRUS</name>
<feature type="region of interest" description="Disordered" evidence="1">
    <location>
        <begin position="78"/>
        <end position="121"/>
    </location>
</feature>
<evidence type="ECO:0000313" key="4">
    <source>
        <dbReference type="EMBL" id="LAC26253.1"/>
    </source>
</evidence>
<proteinExistence type="evidence at transcript level"/>
<feature type="region of interest" description="Disordered" evidence="1">
    <location>
        <begin position="1376"/>
        <end position="1405"/>
    </location>
</feature>
<keyword evidence="2" id="KW-0812">Transmembrane</keyword>
<dbReference type="GO" id="GO:0005891">
    <property type="term" value="C:voltage-gated calcium channel complex"/>
    <property type="evidence" value="ECO:0007669"/>
    <property type="project" value="TreeGrafter"/>
</dbReference>
<protein>
    <submittedName>
        <fullName evidence="4">VWFA and cache domain-containing protein 1</fullName>
    </submittedName>
</protein>
<evidence type="ECO:0000256" key="1">
    <source>
        <dbReference type="SAM" id="MobiDB-lite"/>
    </source>
</evidence>
<feature type="region of interest" description="Disordered" evidence="1">
    <location>
        <begin position="1623"/>
        <end position="1660"/>
    </location>
</feature>
<dbReference type="PANTHER" id="PTHR10166">
    <property type="entry name" value="VOLTAGE-DEPENDENT CALCIUM CHANNEL SUBUNIT ALPHA-2/DELTA-RELATED"/>
    <property type="match status" value="1"/>
</dbReference>
<dbReference type="Gene3D" id="3.30.450.20">
    <property type="entry name" value="PAS domain"/>
    <property type="match status" value="2"/>
</dbReference>
<feature type="region of interest" description="Disordered" evidence="1">
    <location>
        <begin position="1679"/>
        <end position="1730"/>
    </location>
</feature>
<keyword evidence="3" id="KW-0732">Signal</keyword>
<dbReference type="GO" id="GO:0005245">
    <property type="term" value="F:voltage-gated calcium channel activity"/>
    <property type="evidence" value="ECO:0007669"/>
    <property type="project" value="TreeGrafter"/>
</dbReference>
<feature type="region of interest" description="Disordered" evidence="1">
    <location>
        <begin position="804"/>
        <end position="836"/>
    </location>
</feature>
<dbReference type="InterPro" id="IPR051173">
    <property type="entry name" value="Ca_channel_alpha-2/delta"/>
</dbReference>
<feature type="transmembrane region" description="Helical" evidence="2">
    <location>
        <begin position="1541"/>
        <end position="1563"/>
    </location>
</feature>
<sequence length="1916" mass="209967">MELFQLLVLCYAVATPTYSNFLYKDNAGHDVGDVPMKSPTAAHGSNANSAFTLANTHRNIKQQFDRTHRLEALEDKQVLNRQRKSGREKSAFNYFKPRRSSLSKRSNPQSTLTEADANDGETTLETILDEPESNVNIDEEAWKDGENINNSIEGSGKHRAMPQYSEAIPVLEVADKLSQHLRQIATQHLGINKLQSMLQKETDEPVKVIENSSKDLMLLSMALRKRLLRYTHLVGSMAAAAGNSTRAANLYTHHAYNPCCLLPDHILMYDSRYGCGVNTELWCDSGYGSGNNMDTMSLYSPPPPALTHMFVSNARENPELKWQFFLSGAGLHTEFPAHRTGDTSGIMFLNTYDQHHGGANFPRCESSTRHQAVYHAVTRPQGRNILLLLDVGRSTMPRTLEQFRAVASFIFAGIGEQDKIGMLSISDIVAASAAPASCPSIVLPGTRQHVQALHSFLDSLTLNRGGHTNHTLGLLRGIKECRQVSGEGPVLLAYLTSGAVDRDAQATVKQVMAALRPAIRTAQGRIRLAVISPHLGHLRSREYKARRHFLHCLSNLPDRIRLPHHDTCTAPSAPLYQQQQQASRTKLQDVEPHGMYLSLNTSIVPPTLHKVFDLLSSETLPPLTPAAPTTDTSHANNKGRVSFPPGPPQENYTAGIVLAKPYWDDDGKGVVVSLSRAVSCKGLFCGVVGVDVTLATLLQDITNHYIPDTRLMSAVIRDSGMVLYHPVFGRLGKWSSPVYDLSLSVLEPAITPPLLQTILRQHSGHHTIQPGHDKQTLEYWWEHIGADLGGWIVLLIRRSRQHQRHQYQDKSRRNHQSKQEAFSDREANTDHKYNDISPSSLPLHAIYHRLDLLPPERARVCRQFTQMATLDAPTVYLSSRAFSIAGRATLFAPAVWQDEENRIAKMMLYLMDTNKDTRGEDNASANDTDTLMNQDASRTNFYSENYLLEEEEAYGEVNNADDGFRETSDSGFYNGGISNFPVHREFQDWNTVGYRGKVNTAIGESFGVSTIKKKKIIANPGLNSWVKEDVAALYVVAEDWKTSYEENNGTSQNIIRRFGVLSSGGVVEYPGTLSSAESESSRYDWWLQQTLQPSPAAEINTATPHDRQQHTDGVEMMLLPPKLDQSGAGYVVTAAAKITTHKKDGRKGDSLGAVLAADFSLGYWQRLLLSLHPACDTTGLHLTATGMGIRCFVMDDTGYLVLHPAVLHPSSPSDTTTSTDNHLHITVQEPLFSMTLLDASADRGSAVLHKQLCGEWWRGRTERRYRLALPVGRLVTSQTSQHSSGKWCVSYSLAAVPGSNLVFGVINQTCSTATAFCPCSLVDRLCLNCQFVEKTACECPCECSLQSNSKCHSSSRNSGYFGGRDNVATLQHHRTIEQTSHQSGSAESSLPLCQAQPPQPSSSHHQMVGLLNELRQCRPVLCHQHSTRFHCMGVPGCEWCMLTPADAPDTTDSSSADFAAPIRRSTGENVILGTEADTIGSDAKVVYHEHVWAMLTDPKCVPHHQCPGGVMGGVSPYPRGLAPQPHHIESHYVNRHRSMPLAPVIGIIVGAMVVAGVAAAYCYHQHQGLMGTVTVTSRNMAAGGYTSATLFSSNTTHITTALEEELVVDCDLGTAITISPYRMNPAYRRPPAPGGDPSDPGYSTMTPHDDLQQRSSSSSSSHALCLSVGAGYSQYNAEASTSRARHSGKSARKNAQPFFTAGSNNDRSRGLSSQPEEESDDERESSSTSGIFKGLASSSLLSGNHEPPKLNWSPEEVQQYFGDFDAARCSECGASLRNNDEKTCSNCGAECGVREKLIVKCAECGAVQGRSNNTSCSNCKAGIRLASSCSRCGKRDEDCGCKRSSSSANKQKKSTRRREYSSDGIESDLNSDVSGATCTSYPATMASYTNAQLSSPKAIGLNRIVVPVTVHMVDSL</sequence>
<keyword evidence="2" id="KW-0472">Membrane</keyword>
<organism evidence="4">
    <name type="scientific">Hirondellea gigas</name>
    <dbReference type="NCBI Taxonomy" id="1518452"/>
    <lineage>
        <taxon>Eukaryota</taxon>
        <taxon>Metazoa</taxon>
        <taxon>Ecdysozoa</taxon>
        <taxon>Arthropoda</taxon>
        <taxon>Crustacea</taxon>
        <taxon>Multicrustacea</taxon>
        <taxon>Malacostraca</taxon>
        <taxon>Eumalacostraca</taxon>
        <taxon>Peracarida</taxon>
        <taxon>Amphipoda</taxon>
        <taxon>Amphilochidea</taxon>
        <taxon>Lysianassida</taxon>
        <taxon>Lysianassidira</taxon>
        <taxon>Lysianassoidea</taxon>
        <taxon>Lysianassidae</taxon>
        <taxon>Hirondellea</taxon>
    </lineage>
</organism>
<accession>A0A6A7G880</accession>
<evidence type="ECO:0000256" key="2">
    <source>
        <dbReference type="SAM" id="Phobius"/>
    </source>
</evidence>
<evidence type="ECO:0000256" key="3">
    <source>
        <dbReference type="SAM" id="SignalP"/>
    </source>
</evidence>
<dbReference type="PANTHER" id="PTHR10166:SF66">
    <property type="entry name" value="VWFA AND CACHE DOMAIN-CONTAINING PROTEIN CG16868"/>
    <property type="match status" value="1"/>
</dbReference>
<feature type="chain" id="PRO_5025660567" evidence="3">
    <location>
        <begin position="20"/>
        <end position="1916"/>
    </location>
</feature>
<feature type="compositionally biased region" description="Polar residues" evidence="1">
    <location>
        <begin position="1377"/>
        <end position="1388"/>
    </location>
</feature>
<keyword evidence="2" id="KW-1133">Transmembrane helix</keyword>